<dbReference type="Proteomes" id="UP001165064">
    <property type="component" value="Unassembled WGS sequence"/>
</dbReference>
<organism evidence="1 2">
    <name type="scientific">Ambrosiozyma monospora</name>
    <name type="common">Yeast</name>
    <name type="synonym">Endomycopsis monosporus</name>
    <dbReference type="NCBI Taxonomy" id="43982"/>
    <lineage>
        <taxon>Eukaryota</taxon>
        <taxon>Fungi</taxon>
        <taxon>Dikarya</taxon>
        <taxon>Ascomycota</taxon>
        <taxon>Saccharomycotina</taxon>
        <taxon>Pichiomycetes</taxon>
        <taxon>Pichiales</taxon>
        <taxon>Pichiaceae</taxon>
        <taxon>Ambrosiozyma</taxon>
    </lineage>
</organism>
<comment type="caution">
    <text evidence="1">The sequence shown here is derived from an EMBL/GenBank/DDBJ whole genome shotgun (WGS) entry which is preliminary data.</text>
</comment>
<keyword evidence="2" id="KW-1185">Reference proteome</keyword>
<evidence type="ECO:0000313" key="1">
    <source>
        <dbReference type="EMBL" id="GME81680.1"/>
    </source>
</evidence>
<protein>
    <submittedName>
        <fullName evidence="1">Unnamed protein product</fullName>
    </submittedName>
</protein>
<gene>
    <name evidence="1" type="ORF">Amon02_000508700</name>
</gene>
<dbReference type="EMBL" id="BSXS01003648">
    <property type="protein sequence ID" value="GME81680.1"/>
    <property type="molecule type" value="Genomic_DNA"/>
</dbReference>
<sequence>MKLSTTLIALVASTVIASPFPDQSLTTLVTVTTSSVPESTASSTIEVPNYNNSTDAGVDTVEKAITVGGVSNVLGIAASLASLYNVFKTNWPGQSSSTA</sequence>
<reference evidence="1" key="1">
    <citation type="submission" date="2023-04" db="EMBL/GenBank/DDBJ databases">
        <title>Ambrosiozyma monospora NBRC 10751.</title>
        <authorList>
            <person name="Ichikawa N."/>
            <person name="Sato H."/>
            <person name="Tonouchi N."/>
        </authorList>
    </citation>
    <scope>NUCLEOTIDE SEQUENCE</scope>
    <source>
        <strain evidence="1">NBRC 10751</strain>
    </source>
</reference>
<accession>A0ACB5T6U9</accession>
<name>A0ACB5T6U9_AMBMO</name>
<evidence type="ECO:0000313" key="2">
    <source>
        <dbReference type="Proteomes" id="UP001165064"/>
    </source>
</evidence>
<proteinExistence type="predicted"/>